<gene>
    <name evidence="1" type="ORF">NCTC7406_01336</name>
</gene>
<dbReference type="EMBL" id="LR134142">
    <property type="protein sequence ID" value="VEA04325.1"/>
    <property type="molecule type" value="Genomic_DNA"/>
</dbReference>
<name>A0A3S4F5X1_SALET</name>
<dbReference type="AlphaFoldDB" id="A0A3S4F5X1"/>
<dbReference type="Proteomes" id="UP000276345">
    <property type="component" value="Chromosome"/>
</dbReference>
<evidence type="ECO:0000313" key="2">
    <source>
        <dbReference type="Proteomes" id="UP000276345"/>
    </source>
</evidence>
<proteinExistence type="predicted"/>
<evidence type="ECO:0000313" key="1">
    <source>
        <dbReference type="EMBL" id="VEA04325.1"/>
    </source>
</evidence>
<organism evidence="1 2">
    <name type="scientific">Salmonella enterica subsp. enterica serovar Sanjuan</name>
    <dbReference type="NCBI Taxonomy" id="1160765"/>
    <lineage>
        <taxon>Bacteria</taxon>
        <taxon>Pseudomonadati</taxon>
        <taxon>Pseudomonadota</taxon>
        <taxon>Gammaproteobacteria</taxon>
        <taxon>Enterobacterales</taxon>
        <taxon>Enterobacteriaceae</taxon>
        <taxon>Salmonella</taxon>
    </lineage>
</organism>
<reference evidence="1 2" key="1">
    <citation type="submission" date="2018-12" db="EMBL/GenBank/DDBJ databases">
        <authorList>
            <consortium name="Pathogen Informatics"/>
        </authorList>
    </citation>
    <scope>NUCLEOTIDE SEQUENCE [LARGE SCALE GENOMIC DNA]</scope>
    <source>
        <strain evidence="1 2">NCTC7406</strain>
    </source>
</reference>
<protein>
    <submittedName>
        <fullName evidence="1">Uncharacterized protein</fullName>
    </submittedName>
</protein>
<accession>A0A3S4F5X1</accession>
<sequence length="78" mass="9065">MCSDEAEETWICASCIGESFLSTRIENDLYDMRPTMIDITMGIAAQALQILKTRLRDWCSEPDPVWNSTWPVFEQYLQ</sequence>